<protein>
    <recommendedName>
        <fullName evidence="3">CopG family transcriptional regulator</fullName>
    </recommendedName>
</protein>
<organism evidence="1 2">
    <name type="scientific">Kutzneria buriramensis</name>
    <dbReference type="NCBI Taxonomy" id="1045776"/>
    <lineage>
        <taxon>Bacteria</taxon>
        <taxon>Bacillati</taxon>
        <taxon>Actinomycetota</taxon>
        <taxon>Actinomycetes</taxon>
        <taxon>Pseudonocardiales</taxon>
        <taxon>Pseudonocardiaceae</taxon>
        <taxon>Kutzneria</taxon>
    </lineage>
</organism>
<dbReference type="RefSeq" id="WP_116172948.1">
    <property type="nucleotide sequence ID" value="NZ_CP144375.1"/>
</dbReference>
<sequence length="149" mass="16248">MQRKGPVNVRFTSAVERRLAAFVATHPGLSLSSATNRLVDESLRMGEHPGVMFREGPGGRRAGLIGGPDVWEVVRAVRSARAAEPELSEDAVVDVVATNADLPGRLVHVAVQYWATYPEEIDAEIDAADHAEEQAEQAWLRTRTLLGRP</sequence>
<name>A0A3E0I4Y2_9PSEU</name>
<evidence type="ECO:0000313" key="2">
    <source>
        <dbReference type="Proteomes" id="UP000256269"/>
    </source>
</evidence>
<dbReference type="Proteomes" id="UP000256269">
    <property type="component" value="Unassembled WGS sequence"/>
</dbReference>
<accession>A0A3E0I4Y2</accession>
<gene>
    <name evidence="1" type="ORF">BCF44_10239</name>
</gene>
<dbReference type="EMBL" id="QUNO01000002">
    <property type="protein sequence ID" value="REH53818.1"/>
    <property type="molecule type" value="Genomic_DNA"/>
</dbReference>
<reference evidence="1 2" key="1">
    <citation type="submission" date="2018-08" db="EMBL/GenBank/DDBJ databases">
        <title>Genomic Encyclopedia of Archaeal and Bacterial Type Strains, Phase II (KMG-II): from individual species to whole genera.</title>
        <authorList>
            <person name="Goeker M."/>
        </authorList>
    </citation>
    <scope>NUCLEOTIDE SEQUENCE [LARGE SCALE GENOMIC DNA]</scope>
    <source>
        <strain evidence="1 2">DSM 45791</strain>
    </source>
</reference>
<evidence type="ECO:0000313" key="1">
    <source>
        <dbReference type="EMBL" id="REH53818.1"/>
    </source>
</evidence>
<proteinExistence type="predicted"/>
<evidence type="ECO:0008006" key="3">
    <source>
        <dbReference type="Google" id="ProtNLM"/>
    </source>
</evidence>
<comment type="caution">
    <text evidence="1">The sequence shown here is derived from an EMBL/GenBank/DDBJ whole genome shotgun (WGS) entry which is preliminary data.</text>
</comment>
<dbReference type="AlphaFoldDB" id="A0A3E0I4Y2"/>
<keyword evidence="2" id="KW-1185">Reference proteome</keyword>
<dbReference type="OrthoDB" id="4552565at2"/>